<evidence type="ECO:0000256" key="9">
    <source>
        <dbReference type="SAM" id="SignalP"/>
    </source>
</evidence>
<sequence>MRIARGLGASIVTLLGASLSQAQYLINEQSFGYSGRLSPPEGNGKIPHFVVLGNPQPPEILSNKIILTPVAPGNQRGSVWAENPLKITSWIADVDFRASGPERGGGNLNIWLARAGHHAIGASSIYTVGRFEGLALVIDQHGGSGGMIRGFLNDGSVDYLQHHNIDELAFGHCLYSYRNLGRPSQIKMRQTDTTFKVEIDGRLCFESDKIKIPAGYEFGVSAGTPDTPDSFEIFKLVVMADSLQPQGDTNSNAGNQQQVTKEQEPSKKKSKDNTRDTSKKSNMFEDEDFEDLITADEDADIFQTSKTQFQDLHNRLQTTNHQLSAVYRMVNKHNQLDDQRYNEIKQLLKGLMTEVKEDLGQLQQVSELQKKMKDLEREFRSMRAEVSNKIQANERSVKGYLTDHHATLSQTIIDGMPRHTKLVLLFVGLQLLLAGGYVLYKRRLATTPKKYL</sequence>
<dbReference type="Proteomes" id="UP000028045">
    <property type="component" value="Unassembled WGS sequence"/>
</dbReference>
<evidence type="ECO:0000256" key="1">
    <source>
        <dbReference type="ARBA" id="ARBA00004479"/>
    </source>
</evidence>
<organism evidence="11 12">
    <name type="scientific">Stachybotrys chartarum (strain CBS 109288 / IBT 7711)</name>
    <name type="common">Toxic black mold</name>
    <name type="synonym">Stilbospora chartarum</name>
    <dbReference type="NCBI Taxonomy" id="1280523"/>
    <lineage>
        <taxon>Eukaryota</taxon>
        <taxon>Fungi</taxon>
        <taxon>Dikarya</taxon>
        <taxon>Ascomycota</taxon>
        <taxon>Pezizomycotina</taxon>
        <taxon>Sordariomycetes</taxon>
        <taxon>Hypocreomycetidae</taxon>
        <taxon>Hypocreales</taxon>
        <taxon>Stachybotryaceae</taxon>
        <taxon>Stachybotrys</taxon>
    </lineage>
</organism>
<reference evidence="11 12" key="1">
    <citation type="journal article" date="2014" name="BMC Genomics">
        <title>Comparative genome sequencing reveals chemotype-specific gene clusters in the toxigenic black mold Stachybotrys.</title>
        <authorList>
            <person name="Semeiks J."/>
            <person name="Borek D."/>
            <person name="Otwinowski Z."/>
            <person name="Grishin N.V."/>
        </authorList>
    </citation>
    <scope>NUCLEOTIDE SEQUENCE [LARGE SCALE GENOMIC DNA]</scope>
    <source>
        <strain evidence="12">CBS 109288 / IBT 7711</strain>
    </source>
</reference>
<evidence type="ECO:0000256" key="7">
    <source>
        <dbReference type="SAM" id="MobiDB-lite"/>
    </source>
</evidence>
<feature type="coiled-coil region" evidence="6">
    <location>
        <begin position="365"/>
        <end position="392"/>
    </location>
</feature>
<dbReference type="GO" id="GO:0030134">
    <property type="term" value="C:COPII-coated ER to Golgi transport vesicle"/>
    <property type="evidence" value="ECO:0007669"/>
    <property type="project" value="TreeGrafter"/>
</dbReference>
<evidence type="ECO:0000313" key="12">
    <source>
        <dbReference type="Proteomes" id="UP000028045"/>
    </source>
</evidence>
<dbReference type="Gene3D" id="2.60.120.200">
    <property type="match status" value="1"/>
</dbReference>
<evidence type="ECO:0000256" key="8">
    <source>
        <dbReference type="SAM" id="Phobius"/>
    </source>
</evidence>
<dbReference type="EMBL" id="KL648624">
    <property type="protein sequence ID" value="KEY67333.1"/>
    <property type="molecule type" value="Genomic_DNA"/>
</dbReference>
<keyword evidence="5 8" id="KW-0472">Membrane</keyword>
<dbReference type="HOGENOM" id="CLU_053733_0_0_1"/>
<evidence type="ECO:0000313" key="11">
    <source>
        <dbReference type="EMBL" id="KEY67333.1"/>
    </source>
</evidence>
<protein>
    <recommendedName>
        <fullName evidence="10">L-type lectin-like domain-containing protein</fullName>
    </recommendedName>
</protein>
<dbReference type="GO" id="GO:0005537">
    <property type="term" value="F:D-mannose binding"/>
    <property type="evidence" value="ECO:0007669"/>
    <property type="project" value="TreeGrafter"/>
</dbReference>
<gene>
    <name evidence="11" type="ORF">S7711_04584</name>
</gene>
<evidence type="ECO:0000256" key="3">
    <source>
        <dbReference type="ARBA" id="ARBA00022729"/>
    </source>
</evidence>
<feature type="region of interest" description="Disordered" evidence="7">
    <location>
        <begin position="245"/>
        <end position="285"/>
    </location>
</feature>
<dbReference type="Pfam" id="PF03388">
    <property type="entry name" value="Lectin_leg-like"/>
    <property type="match status" value="1"/>
</dbReference>
<feature type="signal peptide" evidence="9">
    <location>
        <begin position="1"/>
        <end position="22"/>
    </location>
</feature>
<keyword evidence="4 8" id="KW-1133">Transmembrane helix</keyword>
<dbReference type="PANTHER" id="PTHR12223">
    <property type="entry name" value="VESICULAR MANNOSE-BINDING LECTIN"/>
    <property type="match status" value="1"/>
</dbReference>
<dbReference type="InterPro" id="IPR051136">
    <property type="entry name" value="Intracellular_Lectin-GPT"/>
</dbReference>
<dbReference type="InterPro" id="IPR013320">
    <property type="entry name" value="ConA-like_dom_sf"/>
</dbReference>
<dbReference type="CDD" id="cd06903">
    <property type="entry name" value="lectin_EMP46_EMP47"/>
    <property type="match status" value="1"/>
</dbReference>
<feature type="domain" description="L-type lectin-like" evidence="10">
    <location>
        <begin position="29"/>
        <end position="241"/>
    </location>
</feature>
<dbReference type="PROSITE" id="PS51328">
    <property type="entry name" value="L_LECTIN_LIKE"/>
    <property type="match status" value="1"/>
</dbReference>
<dbReference type="PANTHER" id="PTHR12223:SF28">
    <property type="entry name" value="LECTIN, MANNOSE BINDING 1 LIKE"/>
    <property type="match status" value="1"/>
</dbReference>
<keyword evidence="2 8" id="KW-0812">Transmembrane</keyword>
<dbReference type="SUPFAM" id="SSF49899">
    <property type="entry name" value="Concanavalin A-like lectins/glucanases"/>
    <property type="match status" value="1"/>
</dbReference>
<dbReference type="GO" id="GO:0005793">
    <property type="term" value="C:endoplasmic reticulum-Golgi intermediate compartment"/>
    <property type="evidence" value="ECO:0007669"/>
    <property type="project" value="TreeGrafter"/>
</dbReference>
<dbReference type="AlphaFoldDB" id="A0A084APV4"/>
<evidence type="ECO:0000256" key="2">
    <source>
        <dbReference type="ARBA" id="ARBA00022692"/>
    </source>
</evidence>
<keyword evidence="6" id="KW-0175">Coiled coil</keyword>
<dbReference type="GO" id="GO:0000139">
    <property type="term" value="C:Golgi membrane"/>
    <property type="evidence" value="ECO:0007669"/>
    <property type="project" value="TreeGrafter"/>
</dbReference>
<feature type="chain" id="PRO_5001771196" description="L-type lectin-like domain-containing protein" evidence="9">
    <location>
        <begin position="23"/>
        <end position="452"/>
    </location>
</feature>
<dbReference type="InterPro" id="IPR035661">
    <property type="entry name" value="EMP46/EMP47_N"/>
</dbReference>
<dbReference type="OrthoDB" id="10265193at2759"/>
<evidence type="ECO:0000259" key="10">
    <source>
        <dbReference type="PROSITE" id="PS51328"/>
    </source>
</evidence>
<keyword evidence="3 9" id="KW-0732">Signal</keyword>
<dbReference type="GO" id="GO:0005789">
    <property type="term" value="C:endoplasmic reticulum membrane"/>
    <property type="evidence" value="ECO:0007669"/>
    <property type="project" value="TreeGrafter"/>
</dbReference>
<name>A0A084APV4_STACB</name>
<evidence type="ECO:0000256" key="5">
    <source>
        <dbReference type="ARBA" id="ARBA00023136"/>
    </source>
</evidence>
<feature type="transmembrane region" description="Helical" evidence="8">
    <location>
        <begin position="422"/>
        <end position="440"/>
    </location>
</feature>
<keyword evidence="12" id="KW-1185">Reference proteome</keyword>
<feature type="compositionally biased region" description="Polar residues" evidence="7">
    <location>
        <begin position="245"/>
        <end position="260"/>
    </location>
</feature>
<accession>A0A084APV4</accession>
<evidence type="ECO:0000256" key="6">
    <source>
        <dbReference type="SAM" id="Coils"/>
    </source>
</evidence>
<proteinExistence type="predicted"/>
<evidence type="ECO:0000256" key="4">
    <source>
        <dbReference type="ARBA" id="ARBA00022989"/>
    </source>
</evidence>
<feature type="compositionally biased region" description="Basic and acidic residues" evidence="7">
    <location>
        <begin position="261"/>
        <end position="283"/>
    </location>
</feature>
<comment type="subcellular location">
    <subcellularLocation>
        <location evidence="1">Membrane</location>
        <topology evidence="1">Single-pass type I membrane protein</topology>
    </subcellularLocation>
</comment>
<dbReference type="InterPro" id="IPR005052">
    <property type="entry name" value="Lectin_leg"/>
</dbReference>
<dbReference type="GO" id="GO:0006888">
    <property type="term" value="P:endoplasmic reticulum to Golgi vesicle-mediated transport"/>
    <property type="evidence" value="ECO:0007669"/>
    <property type="project" value="TreeGrafter"/>
</dbReference>